<dbReference type="AlphaFoldDB" id="A0A543Q5V6"/>
<keyword evidence="7" id="KW-0653">Protein transport</keyword>
<evidence type="ECO:0000256" key="7">
    <source>
        <dbReference type="ARBA" id="ARBA00022927"/>
    </source>
</evidence>
<evidence type="ECO:0000313" key="12">
    <source>
        <dbReference type="Proteomes" id="UP000315403"/>
    </source>
</evidence>
<dbReference type="PANTHER" id="PTHR33446">
    <property type="entry name" value="PROTEIN TONB-RELATED"/>
    <property type="match status" value="1"/>
</dbReference>
<dbReference type="GO" id="GO:0098797">
    <property type="term" value="C:plasma membrane protein complex"/>
    <property type="evidence" value="ECO:0007669"/>
    <property type="project" value="TreeGrafter"/>
</dbReference>
<dbReference type="EMBL" id="SZUV01000001">
    <property type="protein sequence ID" value="TQN51702.1"/>
    <property type="molecule type" value="Genomic_DNA"/>
</dbReference>
<keyword evidence="6" id="KW-0812">Transmembrane</keyword>
<dbReference type="GO" id="GO:0031992">
    <property type="term" value="F:energy transducer activity"/>
    <property type="evidence" value="ECO:0007669"/>
    <property type="project" value="TreeGrafter"/>
</dbReference>
<keyword evidence="9" id="KW-0472">Membrane</keyword>
<protein>
    <submittedName>
        <fullName evidence="11">Protein tonB2</fullName>
    </submittedName>
</protein>
<keyword evidence="8" id="KW-1133">Transmembrane helix</keyword>
<dbReference type="InterPro" id="IPR037682">
    <property type="entry name" value="TonB_C"/>
</dbReference>
<dbReference type="PANTHER" id="PTHR33446:SF2">
    <property type="entry name" value="PROTEIN TONB"/>
    <property type="match status" value="1"/>
</dbReference>
<dbReference type="PROSITE" id="PS52015">
    <property type="entry name" value="TONB_CTD"/>
    <property type="match status" value="1"/>
</dbReference>
<dbReference type="InterPro" id="IPR006260">
    <property type="entry name" value="TonB/TolA_C"/>
</dbReference>
<proteinExistence type="inferred from homology"/>
<keyword evidence="4" id="KW-1003">Cell membrane</keyword>
<evidence type="ECO:0000256" key="9">
    <source>
        <dbReference type="ARBA" id="ARBA00023136"/>
    </source>
</evidence>
<dbReference type="Proteomes" id="UP000315403">
    <property type="component" value="Unassembled WGS sequence"/>
</dbReference>
<reference evidence="11 12" key="1">
    <citation type="submission" date="2019-03" db="EMBL/GenBank/DDBJ databases">
        <title>New insights into Acidothiobacillus thiooxidans sulfur metabolism through coupled gene expression, solution geochemistry, microscopy and spectroscopy analyses.</title>
        <authorList>
            <person name="Camacho D."/>
            <person name="Frazao R."/>
            <person name="Fouillen A."/>
            <person name="Nanci A."/>
            <person name="Lang B.F."/>
            <person name="Apte S.C."/>
            <person name="Baron C."/>
            <person name="Warren L.A."/>
        </authorList>
    </citation>
    <scope>NUCLEOTIDE SEQUENCE [LARGE SCALE GENOMIC DNA]</scope>
    <source>
        <strain evidence="11 12">ATCC 19377</strain>
    </source>
</reference>
<evidence type="ECO:0000256" key="5">
    <source>
        <dbReference type="ARBA" id="ARBA00022519"/>
    </source>
</evidence>
<dbReference type="GO" id="GO:0055085">
    <property type="term" value="P:transmembrane transport"/>
    <property type="evidence" value="ECO:0007669"/>
    <property type="project" value="InterPro"/>
</dbReference>
<dbReference type="InterPro" id="IPR051045">
    <property type="entry name" value="TonB-dependent_transducer"/>
</dbReference>
<gene>
    <name evidence="11" type="primary">tonB2</name>
    <name evidence="11" type="ORF">DLNHIDIE_01579</name>
</gene>
<name>A0A543Q5V6_ACITH</name>
<feature type="domain" description="TonB C-terminal" evidence="10">
    <location>
        <begin position="1"/>
        <end position="65"/>
    </location>
</feature>
<dbReference type="GO" id="GO:0015031">
    <property type="term" value="P:protein transport"/>
    <property type="evidence" value="ECO:0007669"/>
    <property type="project" value="UniProtKB-KW"/>
</dbReference>
<evidence type="ECO:0000259" key="10">
    <source>
        <dbReference type="PROSITE" id="PS52015"/>
    </source>
</evidence>
<evidence type="ECO:0000256" key="4">
    <source>
        <dbReference type="ARBA" id="ARBA00022475"/>
    </source>
</evidence>
<evidence type="ECO:0000256" key="8">
    <source>
        <dbReference type="ARBA" id="ARBA00022989"/>
    </source>
</evidence>
<organism evidence="11 12">
    <name type="scientific">Acidithiobacillus thiooxidans ATCC 19377</name>
    <dbReference type="NCBI Taxonomy" id="637390"/>
    <lineage>
        <taxon>Bacteria</taxon>
        <taxon>Pseudomonadati</taxon>
        <taxon>Pseudomonadota</taxon>
        <taxon>Acidithiobacillia</taxon>
        <taxon>Acidithiobacillales</taxon>
        <taxon>Acidithiobacillaceae</taxon>
        <taxon>Acidithiobacillus</taxon>
    </lineage>
</organism>
<dbReference type="SUPFAM" id="SSF74653">
    <property type="entry name" value="TolA/TonB C-terminal domain"/>
    <property type="match status" value="1"/>
</dbReference>
<sequence length="65" mass="7324">MLRVLVSVSGLPEKITVAHSSGYSSLDRAAEQTMRHWRFTPGTRDGKAVPMWVEVPIRFRLNNGN</sequence>
<comment type="subcellular location">
    <subcellularLocation>
        <location evidence="1">Cell inner membrane</location>
        <topology evidence="1">Single-pass membrane protein</topology>
        <orientation evidence="1">Periplasmic side</orientation>
    </subcellularLocation>
</comment>
<evidence type="ECO:0000256" key="1">
    <source>
        <dbReference type="ARBA" id="ARBA00004383"/>
    </source>
</evidence>
<dbReference type="NCBIfam" id="TIGR01352">
    <property type="entry name" value="tonB_Cterm"/>
    <property type="match status" value="1"/>
</dbReference>
<evidence type="ECO:0000256" key="3">
    <source>
        <dbReference type="ARBA" id="ARBA00022448"/>
    </source>
</evidence>
<keyword evidence="3" id="KW-0813">Transport</keyword>
<accession>A0A543Q5V6</accession>
<evidence type="ECO:0000256" key="2">
    <source>
        <dbReference type="ARBA" id="ARBA00006555"/>
    </source>
</evidence>
<evidence type="ECO:0000313" key="11">
    <source>
        <dbReference type="EMBL" id="TQN51702.1"/>
    </source>
</evidence>
<comment type="caution">
    <text evidence="11">The sequence shown here is derived from an EMBL/GenBank/DDBJ whole genome shotgun (WGS) entry which is preliminary data.</text>
</comment>
<comment type="similarity">
    <text evidence="2">Belongs to the TonB family.</text>
</comment>
<evidence type="ECO:0000256" key="6">
    <source>
        <dbReference type="ARBA" id="ARBA00022692"/>
    </source>
</evidence>
<keyword evidence="5" id="KW-0997">Cell inner membrane</keyword>
<dbReference type="Pfam" id="PF03544">
    <property type="entry name" value="TonB_C"/>
    <property type="match status" value="1"/>
</dbReference>
<dbReference type="Gene3D" id="3.30.1150.10">
    <property type="match status" value="1"/>
</dbReference>